<name>A0AAD8P676_TARER</name>
<comment type="caution">
    <text evidence="1">The sequence shown here is derived from an EMBL/GenBank/DDBJ whole genome shotgun (WGS) entry which is preliminary data.</text>
</comment>
<proteinExistence type="predicted"/>
<reference evidence="1" key="1">
    <citation type="journal article" date="2023" name="bioRxiv">
        <title>Improved chromosome-level genome assembly for marigold (Tagetes erecta).</title>
        <authorList>
            <person name="Jiang F."/>
            <person name="Yuan L."/>
            <person name="Wang S."/>
            <person name="Wang H."/>
            <person name="Xu D."/>
            <person name="Wang A."/>
            <person name="Fan W."/>
        </authorList>
    </citation>
    <scope>NUCLEOTIDE SEQUENCE</scope>
    <source>
        <strain evidence="1">WSJ</strain>
        <tissue evidence="1">Leaf</tissue>
    </source>
</reference>
<dbReference type="AlphaFoldDB" id="A0AAD8P676"/>
<organism evidence="1 2">
    <name type="scientific">Tagetes erecta</name>
    <name type="common">African marigold</name>
    <dbReference type="NCBI Taxonomy" id="13708"/>
    <lineage>
        <taxon>Eukaryota</taxon>
        <taxon>Viridiplantae</taxon>
        <taxon>Streptophyta</taxon>
        <taxon>Embryophyta</taxon>
        <taxon>Tracheophyta</taxon>
        <taxon>Spermatophyta</taxon>
        <taxon>Magnoliopsida</taxon>
        <taxon>eudicotyledons</taxon>
        <taxon>Gunneridae</taxon>
        <taxon>Pentapetalae</taxon>
        <taxon>asterids</taxon>
        <taxon>campanulids</taxon>
        <taxon>Asterales</taxon>
        <taxon>Asteraceae</taxon>
        <taxon>Asteroideae</taxon>
        <taxon>Heliantheae alliance</taxon>
        <taxon>Tageteae</taxon>
        <taxon>Tagetes</taxon>
    </lineage>
</organism>
<gene>
    <name evidence="1" type="ORF">QVD17_06257</name>
</gene>
<evidence type="ECO:0000313" key="1">
    <source>
        <dbReference type="EMBL" id="KAK1440430.1"/>
    </source>
</evidence>
<dbReference type="EMBL" id="JAUHHV010000001">
    <property type="protein sequence ID" value="KAK1440430.1"/>
    <property type="molecule type" value="Genomic_DNA"/>
</dbReference>
<accession>A0AAD8P676</accession>
<keyword evidence="2" id="KW-1185">Reference proteome</keyword>
<sequence length="71" mass="8509">MMVQNSSNHHRRLALDFDFVFDFASCRRSGIHHSNAYVLQSLLILLFDCFNRNCISREPKWRTVQIRLRRA</sequence>
<evidence type="ECO:0000313" key="2">
    <source>
        <dbReference type="Proteomes" id="UP001229421"/>
    </source>
</evidence>
<dbReference type="Proteomes" id="UP001229421">
    <property type="component" value="Unassembled WGS sequence"/>
</dbReference>
<protein>
    <submittedName>
        <fullName evidence="1">Uncharacterized protein</fullName>
    </submittedName>
</protein>